<dbReference type="Gene3D" id="3.30.2350.10">
    <property type="entry name" value="Pseudouridine synthase"/>
    <property type="match status" value="1"/>
</dbReference>
<comment type="catalytic activity">
    <reaction evidence="6">
        <text>a uridine in RNA = a pseudouridine in RNA</text>
        <dbReference type="Rhea" id="RHEA:48348"/>
        <dbReference type="Rhea" id="RHEA-COMP:12068"/>
        <dbReference type="Rhea" id="RHEA-COMP:12069"/>
        <dbReference type="ChEBI" id="CHEBI:65314"/>
        <dbReference type="ChEBI" id="CHEBI:65315"/>
    </reaction>
</comment>
<dbReference type="AlphaFoldDB" id="A0A6L9Y515"/>
<comment type="similarity">
    <text evidence="1 6">Belongs to the pseudouridine synthase RluA family.</text>
</comment>
<dbReference type="GO" id="GO:0160140">
    <property type="term" value="F:23S rRNA pseudouridine(1911/1915/1917) synthase activity"/>
    <property type="evidence" value="ECO:0007669"/>
    <property type="project" value="UniProtKB-EC"/>
</dbReference>
<keyword evidence="9" id="KW-1185">Reference proteome</keyword>
<keyword evidence="5" id="KW-0694">RNA-binding</keyword>
<dbReference type="RefSeq" id="WP_163764118.1">
    <property type="nucleotide sequence ID" value="NZ_JAAGYR010000005.1"/>
</dbReference>
<accession>A0A6L9Y515</accession>
<dbReference type="InterPro" id="IPR006145">
    <property type="entry name" value="PsdUridine_synth_RsuA/RluA"/>
</dbReference>
<dbReference type="Pfam" id="PF01479">
    <property type="entry name" value="S4"/>
    <property type="match status" value="1"/>
</dbReference>
<dbReference type="Pfam" id="PF00849">
    <property type="entry name" value="PseudoU_synth_2"/>
    <property type="match status" value="1"/>
</dbReference>
<dbReference type="SUPFAM" id="SSF55174">
    <property type="entry name" value="Alpha-L RNA-binding motif"/>
    <property type="match status" value="1"/>
</dbReference>
<dbReference type="CDD" id="cd00165">
    <property type="entry name" value="S4"/>
    <property type="match status" value="1"/>
</dbReference>
<evidence type="ECO:0000256" key="1">
    <source>
        <dbReference type="ARBA" id="ARBA00010876"/>
    </source>
</evidence>
<comment type="function">
    <text evidence="6">Responsible for synthesis of pseudouridine from uracil.</text>
</comment>
<dbReference type="EC" id="5.4.99.-" evidence="6"/>
<dbReference type="InterPro" id="IPR036986">
    <property type="entry name" value="S4_RNA-bd_sf"/>
</dbReference>
<comment type="catalytic activity">
    <reaction evidence="3">
        <text>uridine(1911/1915/1917) in 23S rRNA = pseudouridine(1911/1915/1917) in 23S rRNA</text>
        <dbReference type="Rhea" id="RHEA:42524"/>
        <dbReference type="Rhea" id="RHEA-COMP:10097"/>
        <dbReference type="Rhea" id="RHEA-COMP:10098"/>
        <dbReference type="ChEBI" id="CHEBI:65314"/>
        <dbReference type="ChEBI" id="CHEBI:65315"/>
        <dbReference type="EC" id="5.4.99.23"/>
    </reaction>
</comment>
<dbReference type="InterPro" id="IPR050188">
    <property type="entry name" value="RluA_PseudoU_synthase"/>
</dbReference>
<feature type="domain" description="RNA-binding S4" evidence="7">
    <location>
        <begin position="25"/>
        <end position="90"/>
    </location>
</feature>
<feature type="active site" evidence="4">
    <location>
        <position position="146"/>
    </location>
</feature>
<comment type="caution">
    <text evidence="8">The sequence shown here is derived from an EMBL/GenBank/DDBJ whole genome shotgun (WGS) entry which is preliminary data.</text>
</comment>
<dbReference type="PROSITE" id="PS01129">
    <property type="entry name" value="PSI_RLU"/>
    <property type="match status" value="1"/>
</dbReference>
<dbReference type="SUPFAM" id="SSF55120">
    <property type="entry name" value="Pseudouridine synthase"/>
    <property type="match status" value="1"/>
</dbReference>
<dbReference type="SMART" id="SM00363">
    <property type="entry name" value="S4"/>
    <property type="match status" value="1"/>
</dbReference>
<evidence type="ECO:0000256" key="6">
    <source>
        <dbReference type="RuleBase" id="RU362028"/>
    </source>
</evidence>
<evidence type="ECO:0000256" key="2">
    <source>
        <dbReference type="ARBA" id="ARBA00023235"/>
    </source>
</evidence>
<dbReference type="InterPro" id="IPR020103">
    <property type="entry name" value="PsdUridine_synth_cat_dom_sf"/>
</dbReference>
<evidence type="ECO:0000256" key="5">
    <source>
        <dbReference type="PROSITE-ProRule" id="PRU00182"/>
    </source>
</evidence>
<organism evidence="8 9">
    <name type="scientific">Pelistega ratti</name>
    <dbReference type="NCBI Taxonomy" id="2652177"/>
    <lineage>
        <taxon>Bacteria</taxon>
        <taxon>Pseudomonadati</taxon>
        <taxon>Pseudomonadota</taxon>
        <taxon>Betaproteobacteria</taxon>
        <taxon>Burkholderiales</taxon>
        <taxon>Alcaligenaceae</taxon>
        <taxon>Pelistega</taxon>
    </lineage>
</organism>
<dbReference type="GO" id="GO:0003723">
    <property type="term" value="F:RNA binding"/>
    <property type="evidence" value="ECO:0007669"/>
    <property type="project" value="UniProtKB-KW"/>
</dbReference>
<evidence type="ECO:0000313" key="9">
    <source>
        <dbReference type="Proteomes" id="UP000477651"/>
    </source>
</evidence>
<dbReference type="PANTHER" id="PTHR21600:SF44">
    <property type="entry name" value="RIBOSOMAL LARGE SUBUNIT PSEUDOURIDINE SYNTHASE D"/>
    <property type="match status" value="1"/>
</dbReference>
<proteinExistence type="inferred from homology"/>
<evidence type="ECO:0000256" key="4">
    <source>
        <dbReference type="PIRSR" id="PIRSR606225-1"/>
    </source>
</evidence>
<dbReference type="Proteomes" id="UP000477651">
    <property type="component" value="Unassembled WGS sequence"/>
</dbReference>
<evidence type="ECO:0000256" key="3">
    <source>
        <dbReference type="ARBA" id="ARBA00036882"/>
    </source>
</evidence>
<name>A0A6L9Y515_9BURK</name>
<protein>
    <recommendedName>
        <fullName evidence="6">Pseudouridine synthase</fullName>
        <ecNumber evidence="6">5.4.99.-</ecNumber>
    </recommendedName>
</protein>
<dbReference type="CDD" id="cd02869">
    <property type="entry name" value="PseudoU_synth_RluA_like"/>
    <property type="match status" value="1"/>
</dbReference>
<dbReference type="NCBIfam" id="TIGR00005">
    <property type="entry name" value="rluA_subfam"/>
    <property type="match status" value="1"/>
</dbReference>
<sequence>MIDSESEIESDEPIVFRLNRETKADRLDKVVAQLLPEHSRARLQKWIEEGFITVNQKTAKIKQIVGAGDEISVVVQESEQSKAFTPEDIDFGVVAEAKHWIVVNKPAGLVTHPGAGNWHGTLLNGLLYRYPELMHIPRAGIVHRLDKDTSGLLVVARTEIAQTHLVRQLQARTMGRQYMALVQGISKVEGTIDLPIGRDTRVPVRMSVDRPIAPKPAITHYQQEKTGIYSYDKAEKAVSLVRCKLETGRTHQIRVHMASLGHPLLGDSLYGSQIPVNRQMLHAYRLQFIDPLDEQEVAFVADIPEDMQMLINQISWDKE</sequence>
<gene>
    <name evidence="8" type="ORF">F9B74_03810</name>
</gene>
<evidence type="ECO:0000259" key="7">
    <source>
        <dbReference type="SMART" id="SM00363"/>
    </source>
</evidence>
<dbReference type="InterPro" id="IPR006224">
    <property type="entry name" value="PsdUridine_synth_RluA-like_CS"/>
</dbReference>
<keyword evidence="2 6" id="KW-0413">Isomerase</keyword>
<evidence type="ECO:0000313" key="8">
    <source>
        <dbReference type="EMBL" id="NEN75453.1"/>
    </source>
</evidence>
<dbReference type="EMBL" id="JAAGYR010000005">
    <property type="protein sequence ID" value="NEN75453.1"/>
    <property type="molecule type" value="Genomic_DNA"/>
</dbReference>
<dbReference type="PROSITE" id="PS50889">
    <property type="entry name" value="S4"/>
    <property type="match status" value="1"/>
</dbReference>
<reference evidence="8 9" key="1">
    <citation type="submission" date="2020-02" db="EMBL/GenBank/DDBJ databases">
        <title>Pelistega sp. NLN82 were isolated from wild rodents of the Hainan Island.</title>
        <authorList>
            <person name="Niu N."/>
            <person name="Zhou J."/>
        </authorList>
    </citation>
    <scope>NUCLEOTIDE SEQUENCE [LARGE SCALE GENOMIC DNA]</scope>
    <source>
        <strain evidence="8 9">NLN82</strain>
    </source>
</reference>
<dbReference type="InterPro" id="IPR006225">
    <property type="entry name" value="PsdUridine_synth_RluC/D"/>
</dbReference>
<dbReference type="PANTHER" id="PTHR21600">
    <property type="entry name" value="MITOCHONDRIAL RNA PSEUDOURIDINE SYNTHASE"/>
    <property type="match status" value="1"/>
</dbReference>
<dbReference type="GO" id="GO:0000455">
    <property type="term" value="P:enzyme-directed rRNA pseudouridine synthesis"/>
    <property type="evidence" value="ECO:0007669"/>
    <property type="project" value="TreeGrafter"/>
</dbReference>
<dbReference type="Gene3D" id="3.10.290.10">
    <property type="entry name" value="RNA-binding S4 domain"/>
    <property type="match status" value="1"/>
</dbReference>
<dbReference type="InterPro" id="IPR002942">
    <property type="entry name" value="S4_RNA-bd"/>
</dbReference>